<evidence type="ECO:0000256" key="2">
    <source>
        <dbReference type="ARBA" id="ARBA00023002"/>
    </source>
</evidence>
<dbReference type="InterPro" id="IPR036291">
    <property type="entry name" value="NAD(P)-bd_dom_sf"/>
</dbReference>
<evidence type="ECO:0000313" key="7">
    <source>
        <dbReference type="EMBL" id="GAX18676.1"/>
    </source>
</evidence>
<dbReference type="OrthoDB" id="5307821at2759"/>
<dbReference type="InterPro" id="IPR020904">
    <property type="entry name" value="Sc_DH/Rdtase_CS"/>
</dbReference>
<gene>
    <name evidence="7" type="ORF">FisN_10Hh111</name>
</gene>
<evidence type="ECO:0000313" key="8">
    <source>
        <dbReference type="Proteomes" id="UP000198406"/>
    </source>
</evidence>
<keyword evidence="2" id="KW-0560">Oxidoreductase</keyword>
<dbReference type="InParanoid" id="A0A1Z5JXR3"/>
<dbReference type="InterPro" id="IPR057326">
    <property type="entry name" value="KR_dom"/>
</dbReference>
<evidence type="ECO:0000256" key="4">
    <source>
        <dbReference type="RuleBase" id="RU000363"/>
    </source>
</evidence>
<name>A0A1Z5JXR3_FISSO</name>
<reference evidence="7 8" key="1">
    <citation type="journal article" date="2015" name="Plant Cell">
        <title>Oil accumulation by the oleaginous diatom Fistulifera solaris as revealed by the genome and transcriptome.</title>
        <authorList>
            <person name="Tanaka T."/>
            <person name="Maeda Y."/>
            <person name="Veluchamy A."/>
            <person name="Tanaka M."/>
            <person name="Abida H."/>
            <person name="Marechal E."/>
            <person name="Bowler C."/>
            <person name="Muto M."/>
            <person name="Sunaga Y."/>
            <person name="Tanaka M."/>
            <person name="Yoshino T."/>
            <person name="Taniguchi T."/>
            <person name="Fukuda Y."/>
            <person name="Nemoto M."/>
            <person name="Matsumoto M."/>
            <person name="Wong P.S."/>
            <person name="Aburatani S."/>
            <person name="Fujibuchi W."/>
        </authorList>
    </citation>
    <scope>NUCLEOTIDE SEQUENCE [LARGE SCALE GENOMIC DNA]</scope>
    <source>
        <strain evidence="7 8">JPCC DA0580</strain>
    </source>
</reference>
<dbReference type="Proteomes" id="UP000198406">
    <property type="component" value="Unassembled WGS sequence"/>
</dbReference>
<dbReference type="Pfam" id="PF00106">
    <property type="entry name" value="adh_short"/>
    <property type="match status" value="1"/>
</dbReference>
<dbReference type="PANTHER" id="PTHR44196">
    <property type="entry name" value="DEHYDROGENASE/REDUCTASE SDR FAMILY MEMBER 7B"/>
    <property type="match status" value="1"/>
</dbReference>
<sequence length="244" mass="26889">MTSLRWFFFLIVLPSVYAFSLRSCHSRVTSILQMTTPQQAFAGQTCVITGASSGLGKSLALALAECGASTLILSARSQERLEEVQRECQERCQSITVHCITADLSQPESVNSLTKQTLAKLASIDLLIHCGGVSSRSRFLDTTLDVDQQLMQINFFSGAALCKAFVPKMPKGSRIIWISSVQGLMGLPNRSSYAASKFAVQGYCESIRAELAVDQQISVLERRMVSLMPRLPPEPTRTTWQVKY</sequence>
<dbReference type="PRINTS" id="PR00081">
    <property type="entry name" value="GDHRDH"/>
</dbReference>
<dbReference type="PANTHER" id="PTHR44196:SF1">
    <property type="entry name" value="DEHYDROGENASE_REDUCTASE SDR FAMILY MEMBER 7B"/>
    <property type="match status" value="1"/>
</dbReference>
<comment type="similarity">
    <text evidence="1 4">Belongs to the short-chain dehydrogenases/reductases (SDR) family.</text>
</comment>
<dbReference type="PROSITE" id="PS00061">
    <property type="entry name" value="ADH_SHORT"/>
    <property type="match status" value="1"/>
</dbReference>
<comment type="function">
    <text evidence="3">Putative oxidoreductase.</text>
</comment>
<dbReference type="InterPro" id="IPR002347">
    <property type="entry name" value="SDR_fam"/>
</dbReference>
<organism evidence="7 8">
    <name type="scientific">Fistulifera solaris</name>
    <name type="common">Oleaginous diatom</name>
    <dbReference type="NCBI Taxonomy" id="1519565"/>
    <lineage>
        <taxon>Eukaryota</taxon>
        <taxon>Sar</taxon>
        <taxon>Stramenopiles</taxon>
        <taxon>Ochrophyta</taxon>
        <taxon>Bacillariophyta</taxon>
        <taxon>Bacillariophyceae</taxon>
        <taxon>Bacillariophycidae</taxon>
        <taxon>Naviculales</taxon>
        <taxon>Naviculaceae</taxon>
        <taxon>Fistulifera</taxon>
    </lineage>
</organism>
<evidence type="ECO:0000256" key="1">
    <source>
        <dbReference type="ARBA" id="ARBA00006484"/>
    </source>
</evidence>
<feature type="domain" description="Ketoreductase" evidence="6">
    <location>
        <begin position="44"/>
        <end position="223"/>
    </location>
</feature>
<dbReference type="Gene3D" id="3.40.50.720">
    <property type="entry name" value="NAD(P)-binding Rossmann-like Domain"/>
    <property type="match status" value="1"/>
</dbReference>
<protein>
    <recommendedName>
        <fullName evidence="6">Ketoreductase domain-containing protein</fullName>
    </recommendedName>
</protein>
<accession>A0A1Z5JXR3</accession>
<feature type="signal peptide" evidence="5">
    <location>
        <begin position="1"/>
        <end position="18"/>
    </location>
</feature>
<dbReference type="GO" id="GO:0016020">
    <property type="term" value="C:membrane"/>
    <property type="evidence" value="ECO:0007669"/>
    <property type="project" value="TreeGrafter"/>
</dbReference>
<dbReference type="AlphaFoldDB" id="A0A1Z5JXR3"/>
<keyword evidence="5" id="KW-0732">Signal</keyword>
<proteinExistence type="inferred from homology"/>
<keyword evidence="8" id="KW-1185">Reference proteome</keyword>
<feature type="chain" id="PRO_5012712619" description="Ketoreductase domain-containing protein" evidence="5">
    <location>
        <begin position="19"/>
        <end position="244"/>
    </location>
</feature>
<dbReference type="SUPFAM" id="SSF51735">
    <property type="entry name" value="NAD(P)-binding Rossmann-fold domains"/>
    <property type="match status" value="1"/>
</dbReference>
<dbReference type="GO" id="GO:0016491">
    <property type="term" value="F:oxidoreductase activity"/>
    <property type="evidence" value="ECO:0007669"/>
    <property type="project" value="UniProtKB-KW"/>
</dbReference>
<evidence type="ECO:0000256" key="3">
    <source>
        <dbReference type="ARBA" id="ARBA00037096"/>
    </source>
</evidence>
<dbReference type="EMBL" id="BDSP01000131">
    <property type="protein sequence ID" value="GAX18676.1"/>
    <property type="molecule type" value="Genomic_DNA"/>
</dbReference>
<evidence type="ECO:0000256" key="5">
    <source>
        <dbReference type="SAM" id="SignalP"/>
    </source>
</evidence>
<evidence type="ECO:0000259" key="6">
    <source>
        <dbReference type="SMART" id="SM00822"/>
    </source>
</evidence>
<comment type="caution">
    <text evidence="7">The sequence shown here is derived from an EMBL/GenBank/DDBJ whole genome shotgun (WGS) entry which is preliminary data.</text>
</comment>
<dbReference type="PRINTS" id="PR00080">
    <property type="entry name" value="SDRFAMILY"/>
</dbReference>
<dbReference type="SMART" id="SM00822">
    <property type="entry name" value="PKS_KR"/>
    <property type="match status" value="1"/>
</dbReference>